<reference evidence="2 3" key="1">
    <citation type="submission" date="2019-01" db="EMBL/GenBank/DDBJ databases">
        <title>PMF-metabolizing Aryl O-demethylase.</title>
        <authorList>
            <person name="Kim M."/>
        </authorList>
    </citation>
    <scope>NUCLEOTIDE SEQUENCE [LARGE SCALE GENOMIC DNA]</scope>
    <source>
        <strain evidence="2 3">PMF1</strain>
    </source>
</reference>
<gene>
    <name evidence="2" type="ORF">PMF13cell1_02211</name>
</gene>
<protein>
    <recommendedName>
        <fullName evidence="1">Polymerase/histidinol phosphatase N-terminal domain-containing protein</fullName>
    </recommendedName>
</protein>
<dbReference type="EMBL" id="CP035945">
    <property type="protein sequence ID" value="QBE96664.1"/>
    <property type="molecule type" value="Genomic_DNA"/>
</dbReference>
<accession>A0A4P6LVY0</accession>
<dbReference type="InterPro" id="IPR003141">
    <property type="entry name" value="Pol/His_phosphatase_N"/>
</dbReference>
<proteinExistence type="predicted"/>
<dbReference type="Gene3D" id="3.20.20.140">
    <property type="entry name" value="Metal-dependent hydrolases"/>
    <property type="match status" value="1"/>
</dbReference>
<dbReference type="AlphaFoldDB" id="A0A4P6LVY0"/>
<sequence length="326" mass="37832">MEKIYLLPRDGSFYKANLHSHTTISDGRLTPKEVKEAYKSRGYQILAVTDHRIYRNHQDLDDETFITIPAVEVDINEVSSERLAPGDRTYHLNLFDTRPDYKREEKEKGICPERRYRDFDYMNRYFREMAELGFLVCYNHPYWSLQNYDDYRGLEGIFAMEIYNHGCEHDGLYGYCPQVYDEMLRQGKRLRCLATDDNHNCFELDDVFSDSFGGFTMVKAQELSHGAVAEALKKGWFYSSTGPRIKELYLEGDELVVKTSPVQKIYVITDSSRCYRRAAKTGESLCGARFKLDGSEGYIRVTVRDEKGCHADSNAYFPEDLGIQLS</sequence>
<organism evidence="2 3">
    <name type="scientific">Blautia producta</name>
    <dbReference type="NCBI Taxonomy" id="33035"/>
    <lineage>
        <taxon>Bacteria</taxon>
        <taxon>Bacillati</taxon>
        <taxon>Bacillota</taxon>
        <taxon>Clostridia</taxon>
        <taxon>Lachnospirales</taxon>
        <taxon>Lachnospiraceae</taxon>
        <taxon>Blautia</taxon>
    </lineage>
</organism>
<dbReference type="InterPro" id="IPR016195">
    <property type="entry name" value="Pol/histidinol_Pase-like"/>
</dbReference>
<dbReference type="RefSeq" id="WP_130180753.1">
    <property type="nucleotide sequence ID" value="NZ_CP035945.1"/>
</dbReference>
<dbReference type="PANTHER" id="PTHR42924">
    <property type="entry name" value="EXONUCLEASE"/>
    <property type="match status" value="1"/>
</dbReference>
<dbReference type="PANTHER" id="PTHR42924:SF3">
    <property type="entry name" value="POLYMERASE_HISTIDINOL PHOSPHATASE N-TERMINAL DOMAIN-CONTAINING PROTEIN"/>
    <property type="match status" value="1"/>
</dbReference>
<feature type="domain" description="Polymerase/histidinol phosphatase N-terminal" evidence="1">
    <location>
        <begin position="16"/>
        <end position="77"/>
    </location>
</feature>
<dbReference type="KEGG" id="bpro:PMF13cell1_02211"/>
<dbReference type="SUPFAM" id="SSF89550">
    <property type="entry name" value="PHP domain-like"/>
    <property type="match status" value="1"/>
</dbReference>
<dbReference type="GO" id="GO:0004534">
    <property type="term" value="F:5'-3' RNA exonuclease activity"/>
    <property type="evidence" value="ECO:0007669"/>
    <property type="project" value="TreeGrafter"/>
</dbReference>
<name>A0A4P6LVY0_9FIRM</name>
<evidence type="ECO:0000313" key="2">
    <source>
        <dbReference type="EMBL" id="QBE96664.1"/>
    </source>
</evidence>
<dbReference type="GO" id="GO:0035312">
    <property type="term" value="F:5'-3' DNA exonuclease activity"/>
    <property type="evidence" value="ECO:0007669"/>
    <property type="project" value="TreeGrafter"/>
</dbReference>
<evidence type="ECO:0000313" key="3">
    <source>
        <dbReference type="Proteomes" id="UP000289794"/>
    </source>
</evidence>
<dbReference type="InterPro" id="IPR052018">
    <property type="entry name" value="PHP_domain"/>
</dbReference>
<dbReference type="Proteomes" id="UP000289794">
    <property type="component" value="Chromosome"/>
</dbReference>
<evidence type="ECO:0000259" key="1">
    <source>
        <dbReference type="SMART" id="SM00481"/>
    </source>
</evidence>
<dbReference type="SMART" id="SM00481">
    <property type="entry name" value="POLIIIAc"/>
    <property type="match status" value="1"/>
</dbReference>